<protein>
    <recommendedName>
        <fullName evidence="10">Fungal lipase-type domain-containing protein</fullName>
    </recommendedName>
</protein>
<dbReference type="CDD" id="cd00519">
    <property type="entry name" value="Lipase_3"/>
    <property type="match status" value="1"/>
</dbReference>
<keyword evidence="2" id="KW-0150">Chloroplast</keyword>
<comment type="subcellular location">
    <subcellularLocation>
        <location evidence="1">Plastid</location>
        <location evidence="1">Chloroplast</location>
    </subcellularLocation>
</comment>
<dbReference type="Gene3D" id="3.40.50.1820">
    <property type="entry name" value="alpha/beta hydrolase"/>
    <property type="match status" value="1"/>
</dbReference>
<organism evidence="11">
    <name type="scientific">Chromera velia CCMP2878</name>
    <dbReference type="NCBI Taxonomy" id="1169474"/>
    <lineage>
        <taxon>Eukaryota</taxon>
        <taxon>Sar</taxon>
        <taxon>Alveolata</taxon>
        <taxon>Colpodellida</taxon>
        <taxon>Chromeraceae</taxon>
        <taxon>Chromera</taxon>
    </lineage>
</organism>
<accession>A0A0G4H4V0</accession>
<dbReference type="GO" id="GO:0009507">
    <property type="term" value="C:chloroplast"/>
    <property type="evidence" value="ECO:0007669"/>
    <property type="project" value="UniProtKB-SubCell"/>
</dbReference>
<evidence type="ECO:0000313" key="11">
    <source>
        <dbReference type="EMBL" id="CEM38690.1"/>
    </source>
</evidence>
<gene>
    <name evidence="11" type="ORF">Cvel_829</name>
</gene>
<evidence type="ECO:0000259" key="10">
    <source>
        <dbReference type="Pfam" id="PF01764"/>
    </source>
</evidence>
<feature type="chain" id="PRO_5005191412" description="Fungal lipase-type domain-containing protein" evidence="9">
    <location>
        <begin position="21"/>
        <end position="569"/>
    </location>
</feature>
<dbReference type="InterPro" id="IPR029058">
    <property type="entry name" value="AB_hydrolase_fold"/>
</dbReference>
<dbReference type="GO" id="GO:0016042">
    <property type="term" value="P:lipid catabolic process"/>
    <property type="evidence" value="ECO:0007669"/>
    <property type="project" value="UniProtKB-KW"/>
</dbReference>
<evidence type="ECO:0000256" key="9">
    <source>
        <dbReference type="SAM" id="SignalP"/>
    </source>
</evidence>
<dbReference type="InterPro" id="IPR002921">
    <property type="entry name" value="Fungal_lipase-type"/>
</dbReference>
<evidence type="ECO:0000256" key="4">
    <source>
        <dbReference type="ARBA" id="ARBA00022801"/>
    </source>
</evidence>
<name>A0A0G4H4V0_9ALVE</name>
<feature type="domain" description="Fungal lipase-type" evidence="10">
    <location>
        <begin position="241"/>
        <end position="376"/>
    </location>
</feature>
<dbReference type="SUPFAM" id="SSF53474">
    <property type="entry name" value="alpha/beta-Hydrolases"/>
    <property type="match status" value="1"/>
</dbReference>
<keyword evidence="4" id="KW-0378">Hydrolase</keyword>
<keyword evidence="9" id="KW-0732">Signal</keyword>
<evidence type="ECO:0000256" key="8">
    <source>
        <dbReference type="SAM" id="MobiDB-lite"/>
    </source>
</evidence>
<feature type="region of interest" description="Disordered" evidence="8">
    <location>
        <begin position="514"/>
        <end position="539"/>
    </location>
</feature>
<dbReference type="EMBL" id="CDMZ01001876">
    <property type="protein sequence ID" value="CEM38690.1"/>
    <property type="molecule type" value="Genomic_DNA"/>
</dbReference>
<keyword evidence="3" id="KW-0934">Plastid</keyword>
<proteinExistence type="predicted"/>
<evidence type="ECO:0000256" key="7">
    <source>
        <dbReference type="ARBA" id="ARBA00023098"/>
    </source>
</evidence>
<dbReference type="PANTHER" id="PTHR31403:SF7">
    <property type="entry name" value="PHOSPHOLIPASE A1-IGAMMA3, CHLOROPLASTIC"/>
    <property type="match status" value="1"/>
</dbReference>
<keyword evidence="6" id="KW-0442">Lipid degradation</keyword>
<keyword evidence="7" id="KW-0443">Lipid metabolism</keyword>
<evidence type="ECO:0000256" key="6">
    <source>
        <dbReference type="ARBA" id="ARBA00022963"/>
    </source>
</evidence>
<sequence>MRSLSLALTLCCLCLEGVRAHFRVEDFTHPYPTSLRQYADQFNPRLKDHNAKCKAALPRLNRETLSFQSCVFRKIAGSSGVGQSVCGCAAQYEARDVCSFAGPVLDAAVCILSVVPLFPCNIKGKFPKEPLALVNSSTVDIPPLIDLEESLGELPEETPLSVQKAEAETYYVLYLAMLRWYAMGLDYMCGKVEEEAALDSPAGVLPSWTSDTLLQPTRTSGDPRGLSPFVALSRKGDTMLVTIRGTVQFPDELADLDFALAPHEFFDGHHVFRGSANIAAAFLPSVDRVVEDALLEKENPLKRVVVTGHSLGGFVASLATYHLTKTFADRGLKVEGVAFASGPVGDEQFNAALRTSPSVNLRTIQFELDPVTPMPCLHMPECLVRGGALTVGGQKLNNQTEPVLQARGKKNEKKDKGKKKMEDAEEEKGMPYAKPLGRVEFHRQEGGDFWNDWPNNHKLYIWADHICSYYCFVERNLKGKKKAAKEGSGICSINTCRRMDFSLLKLIPAILRQSDDDTDSEDSPSPSASPFLEPSEWGLDGDTQAEAEEVLSLDSFSEEGSAGLQTLIA</sequence>
<feature type="region of interest" description="Disordered" evidence="8">
    <location>
        <begin position="395"/>
        <end position="429"/>
    </location>
</feature>
<evidence type="ECO:0000256" key="5">
    <source>
        <dbReference type="ARBA" id="ARBA00022946"/>
    </source>
</evidence>
<reference evidence="11" key="1">
    <citation type="submission" date="2014-11" db="EMBL/GenBank/DDBJ databases">
        <authorList>
            <person name="Otto D Thomas"/>
            <person name="Naeem Raeece"/>
        </authorList>
    </citation>
    <scope>NUCLEOTIDE SEQUENCE</scope>
</reference>
<dbReference type="GO" id="GO:0004620">
    <property type="term" value="F:phospholipase activity"/>
    <property type="evidence" value="ECO:0007669"/>
    <property type="project" value="UniProtKB-ARBA"/>
</dbReference>
<dbReference type="PhylomeDB" id="A0A0G4H4V0"/>
<dbReference type="Pfam" id="PF01764">
    <property type="entry name" value="Lipase_3"/>
    <property type="match status" value="1"/>
</dbReference>
<evidence type="ECO:0000256" key="3">
    <source>
        <dbReference type="ARBA" id="ARBA00022640"/>
    </source>
</evidence>
<feature type="signal peptide" evidence="9">
    <location>
        <begin position="1"/>
        <end position="20"/>
    </location>
</feature>
<dbReference type="AlphaFoldDB" id="A0A0G4H4V0"/>
<keyword evidence="5" id="KW-0809">Transit peptide</keyword>
<evidence type="ECO:0000256" key="1">
    <source>
        <dbReference type="ARBA" id="ARBA00004229"/>
    </source>
</evidence>
<dbReference type="PANTHER" id="PTHR31403">
    <property type="entry name" value="PHOSPHOLIPASE A1-IBETA2, CHLOROPLASTIC"/>
    <property type="match status" value="1"/>
</dbReference>
<dbReference type="VEuPathDB" id="CryptoDB:Cvel_829"/>
<feature type="compositionally biased region" description="Basic residues" evidence="8">
    <location>
        <begin position="407"/>
        <end position="419"/>
    </location>
</feature>
<evidence type="ECO:0000256" key="2">
    <source>
        <dbReference type="ARBA" id="ARBA00022528"/>
    </source>
</evidence>